<organism evidence="2 3">
    <name type="scientific">Bergeyella zoohelcum</name>
    <dbReference type="NCBI Taxonomy" id="1015"/>
    <lineage>
        <taxon>Bacteria</taxon>
        <taxon>Pseudomonadati</taxon>
        <taxon>Bacteroidota</taxon>
        <taxon>Flavobacteriia</taxon>
        <taxon>Flavobacteriales</taxon>
        <taxon>Weeksellaceae</taxon>
        <taxon>Bergeyella</taxon>
    </lineage>
</organism>
<name>A0A376C141_9FLAO</name>
<keyword evidence="1" id="KW-0472">Membrane</keyword>
<dbReference type="EMBL" id="UFTJ01000001">
    <property type="protein sequence ID" value="SSZ46960.1"/>
    <property type="molecule type" value="Genomic_DNA"/>
</dbReference>
<evidence type="ECO:0000313" key="2">
    <source>
        <dbReference type="EMBL" id="SSZ46960.1"/>
    </source>
</evidence>
<feature type="transmembrane region" description="Helical" evidence="1">
    <location>
        <begin position="36"/>
        <end position="58"/>
    </location>
</feature>
<keyword evidence="1" id="KW-0812">Transmembrane</keyword>
<accession>A0A376C141</accession>
<proteinExistence type="predicted"/>
<evidence type="ECO:0000256" key="1">
    <source>
        <dbReference type="SAM" id="Phobius"/>
    </source>
</evidence>
<reference evidence="2 3" key="1">
    <citation type="submission" date="2018-06" db="EMBL/GenBank/DDBJ databases">
        <authorList>
            <consortium name="Pathogen Informatics"/>
            <person name="Doyle S."/>
        </authorList>
    </citation>
    <scope>NUCLEOTIDE SEQUENCE [LARGE SCALE GENOMIC DNA]</scope>
    <source>
        <strain evidence="2 3">NCTC11661</strain>
    </source>
</reference>
<dbReference type="AlphaFoldDB" id="A0A376C141"/>
<sequence length="69" mass="7898">MMVDLKKRIVIALILNLSLFCASVFAFVNNWEVSNINHLIASAFAVFIFMTLIVFILIKNHKILFAKNN</sequence>
<protein>
    <submittedName>
        <fullName evidence="2">Uncharacterized protein</fullName>
    </submittedName>
</protein>
<dbReference type="Proteomes" id="UP000255515">
    <property type="component" value="Unassembled WGS sequence"/>
</dbReference>
<keyword evidence="1" id="KW-1133">Transmembrane helix</keyword>
<evidence type="ECO:0000313" key="3">
    <source>
        <dbReference type="Proteomes" id="UP000255515"/>
    </source>
</evidence>
<gene>
    <name evidence="2" type="ORF">NCTC11661_00622</name>
</gene>